<keyword evidence="4" id="KW-1185">Reference proteome</keyword>
<comment type="caution">
    <text evidence="3">The sequence shown here is derived from an EMBL/GenBank/DDBJ whole genome shotgun (WGS) entry which is preliminary data.</text>
</comment>
<protein>
    <recommendedName>
        <fullName evidence="2">Myb/SANT-like domain-containing protein</fullName>
    </recommendedName>
</protein>
<feature type="region of interest" description="Disordered" evidence="1">
    <location>
        <begin position="188"/>
        <end position="220"/>
    </location>
</feature>
<evidence type="ECO:0000259" key="2">
    <source>
        <dbReference type="Pfam" id="PF12776"/>
    </source>
</evidence>
<sequence>MEQHEDEVEIVEPEEGVGGEKGKGKGKARGRVTVNTKTRFCWQQEDVNALILVLQEVVVSGLKVDAGSFKSGTYKLIKSKLGKHMTAERVALISGENIRNKIRALKDKYMACSEMCNRSGFGWNEQQMCVEVDSEDVAETWVKQNPVHKYKIGERFPEYYALQEIFGKDHATGVRRINTQVAYEEELQRSKAATTEATTGGTTMGSNFGVNNESGNGNEAGASDAVLKGKKKMKDSDVMMEFVISMNVTTEVEKEDMTKFFEMMAKRKRVLLPGECAKVE</sequence>
<feature type="domain" description="Myb/SANT-like" evidence="2">
    <location>
        <begin position="42"/>
        <end position="135"/>
    </location>
</feature>
<dbReference type="Pfam" id="PF12776">
    <property type="entry name" value="Myb_DNA-bind_3"/>
    <property type="match status" value="1"/>
</dbReference>
<feature type="region of interest" description="Disordered" evidence="1">
    <location>
        <begin position="1"/>
        <end position="29"/>
    </location>
</feature>
<feature type="non-terminal residue" evidence="3">
    <location>
        <position position="280"/>
    </location>
</feature>
<name>A0A9Q0GAA8_9ROSI</name>
<reference evidence="3" key="1">
    <citation type="submission" date="2022-02" db="EMBL/GenBank/DDBJ databases">
        <authorList>
            <person name="Henning P.M."/>
            <person name="McCubbin A.G."/>
            <person name="Shore J.S."/>
        </authorList>
    </citation>
    <scope>NUCLEOTIDE SEQUENCE</scope>
    <source>
        <strain evidence="3">F60SS</strain>
        <tissue evidence="3">Leaves</tissue>
    </source>
</reference>
<evidence type="ECO:0000313" key="3">
    <source>
        <dbReference type="EMBL" id="KAJ4846355.1"/>
    </source>
</evidence>
<dbReference type="Proteomes" id="UP001141552">
    <property type="component" value="Unassembled WGS sequence"/>
</dbReference>
<proteinExistence type="predicted"/>
<evidence type="ECO:0000256" key="1">
    <source>
        <dbReference type="SAM" id="MobiDB-lite"/>
    </source>
</evidence>
<gene>
    <name evidence="3" type="ORF">Tsubulata_027749</name>
</gene>
<feature type="compositionally biased region" description="Acidic residues" evidence="1">
    <location>
        <begin position="1"/>
        <end position="17"/>
    </location>
</feature>
<evidence type="ECO:0000313" key="4">
    <source>
        <dbReference type="Proteomes" id="UP001141552"/>
    </source>
</evidence>
<dbReference type="PANTHER" id="PTHR46250:SF15">
    <property type="entry name" value="OS01G0523800 PROTEIN"/>
    <property type="match status" value="1"/>
</dbReference>
<dbReference type="AlphaFoldDB" id="A0A9Q0GAA8"/>
<organism evidence="3 4">
    <name type="scientific">Turnera subulata</name>
    <dbReference type="NCBI Taxonomy" id="218843"/>
    <lineage>
        <taxon>Eukaryota</taxon>
        <taxon>Viridiplantae</taxon>
        <taxon>Streptophyta</taxon>
        <taxon>Embryophyta</taxon>
        <taxon>Tracheophyta</taxon>
        <taxon>Spermatophyta</taxon>
        <taxon>Magnoliopsida</taxon>
        <taxon>eudicotyledons</taxon>
        <taxon>Gunneridae</taxon>
        <taxon>Pentapetalae</taxon>
        <taxon>rosids</taxon>
        <taxon>fabids</taxon>
        <taxon>Malpighiales</taxon>
        <taxon>Passifloraceae</taxon>
        <taxon>Turnera</taxon>
    </lineage>
</organism>
<dbReference type="PANTHER" id="PTHR46250">
    <property type="entry name" value="MYB/SANT-LIKE DNA-BINDING DOMAIN PROTEIN-RELATED"/>
    <property type="match status" value="1"/>
</dbReference>
<reference evidence="3" key="2">
    <citation type="journal article" date="2023" name="Plants (Basel)">
        <title>Annotation of the Turnera subulata (Passifloraceae) Draft Genome Reveals the S-Locus Evolved after the Divergence of Turneroideae from Passifloroideae in a Stepwise Manner.</title>
        <authorList>
            <person name="Henning P.M."/>
            <person name="Roalson E.H."/>
            <person name="Mir W."/>
            <person name="McCubbin A.G."/>
            <person name="Shore J.S."/>
        </authorList>
    </citation>
    <scope>NUCLEOTIDE SEQUENCE</scope>
    <source>
        <strain evidence="3">F60SS</strain>
    </source>
</reference>
<dbReference type="EMBL" id="JAKUCV010001441">
    <property type="protein sequence ID" value="KAJ4846355.1"/>
    <property type="molecule type" value="Genomic_DNA"/>
</dbReference>
<accession>A0A9Q0GAA8</accession>
<dbReference type="InterPro" id="IPR024752">
    <property type="entry name" value="Myb/SANT-like_dom"/>
</dbReference>
<feature type="compositionally biased region" description="Low complexity" evidence="1">
    <location>
        <begin position="192"/>
        <end position="220"/>
    </location>
</feature>